<dbReference type="InterPro" id="IPR036086">
    <property type="entry name" value="ParB/Sulfiredoxin_sf"/>
</dbReference>
<evidence type="ECO:0000313" key="1">
    <source>
        <dbReference type="EMBL" id="MEY8042627.1"/>
    </source>
</evidence>
<dbReference type="RefSeq" id="WP_369775479.1">
    <property type="nucleotide sequence ID" value="NZ_JBGEHV010000061.1"/>
</dbReference>
<organism evidence="1 2">
    <name type="scientific">Saccharopolyspora cebuensis</name>
    <dbReference type="NCBI Taxonomy" id="418759"/>
    <lineage>
        <taxon>Bacteria</taxon>
        <taxon>Bacillati</taxon>
        <taxon>Actinomycetota</taxon>
        <taxon>Actinomycetes</taxon>
        <taxon>Pseudonocardiales</taxon>
        <taxon>Pseudonocardiaceae</taxon>
        <taxon>Saccharopolyspora</taxon>
    </lineage>
</organism>
<dbReference type="SUPFAM" id="SSF110849">
    <property type="entry name" value="ParB/Sulfiredoxin"/>
    <property type="match status" value="1"/>
</dbReference>
<proteinExistence type="predicted"/>
<gene>
    <name evidence="1" type="ORF">AB8O55_24745</name>
</gene>
<dbReference type="Proteomes" id="UP001564626">
    <property type="component" value="Unassembled WGS sequence"/>
</dbReference>
<keyword evidence="2" id="KW-1185">Reference proteome</keyword>
<sequence length="585" mass="64863">MTTNVDVEPDTTAGQVVYPYVVHGVEPRDLRAEGNSRVVGDIREQRPDLVASVAENGLNPMVSVINVAPDPDGVLEVLVGFHRHAAAVAVTDKENPELVLDVLVHAPGTTRQDVLVAQGIENFHREGYTQAEEAGLYDQLALEGLDEDAIAHQLTRPVERVRAGRAVAASSRTHTASEALPDTDLLTLSQLAEFADDEAAHQALVDVLRDRPHNFEWTIGRLRRERDQRTALAEESQRLTELGYAIFDERDVPEDAVRLDELCSGPDTEPIDPVGHADCPGRAASVWVDRLLEVEITEYCLDHAAHGHRLLATVRAEEAEARLRADGVPIADPDADGMADLSALFADAGRPLTAEEHADCPGHAAHVEADPDRSTAEVRYVCTDYATHGHLMQTARDTQSELDAAWQAAERKRAAENNKAWRDAKTDRREWLTKYFTGWRKRKPAALPQRVHHWLALAPVLASDHLAEAAPAHRYACTLLGLAEPEDHRRDRHPIAVHLRKKTTTETQAVLIRLAQVIGACEQHWDRAYTSQADASWRRPTDGSRFYFELLEALGYPLSHVEQLVNQPDLDIEKWPHLAKPEGAT</sequence>
<comment type="caution">
    <text evidence="1">The sequence shown here is derived from an EMBL/GenBank/DDBJ whole genome shotgun (WGS) entry which is preliminary data.</text>
</comment>
<protein>
    <recommendedName>
        <fullName evidence="3">ParB/Sulfiredoxin domain-containing protein</fullName>
    </recommendedName>
</protein>
<name>A0ABV4CR27_9PSEU</name>
<evidence type="ECO:0000313" key="2">
    <source>
        <dbReference type="Proteomes" id="UP001564626"/>
    </source>
</evidence>
<accession>A0ABV4CR27</accession>
<evidence type="ECO:0008006" key="3">
    <source>
        <dbReference type="Google" id="ProtNLM"/>
    </source>
</evidence>
<dbReference type="EMBL" id="JBGEHV010000061">
    <property type="protein sequence ID" value="MEY8042627.1"/>
    <property type="molecule type" value="Genomic_DNA"/>
</dbReference>
<reference evidence="1 2" key="1">
    <citation type="submission" date="2024-08" db="EMBL/GenBank/DDBJ databases">
        <title>Genome mining of Saccharopolyspora cebuensis PGLac3 from Nigerian medicinal plant.</title>
        <authorList>
            <person name="Ezeobiora C.E."/>
            <person name="Igbokwe N.H."/>
            <person name="Amin D.H."/>
            <person name="Mendie U.E."/>
        </authorList>
    </citation>
    <scope>NUCLEOTIDE SEQUENCE [LARGE SCALE GENOMIC DNA]</scope>
    <source>
        <strain evidence="1 2">PGLac3</strain>
    </source>
</reference>